<keyword evidence="2" id="KW-1185">Reference proteome</keyword>
<evidence type="ECO:0000313" key="1">
    <source>
        <dbReference type="EMBL" id="KAK4243259.1"/>
    </source>
</evidence>
<organism evidence="1 2">
    <name type="scientific">Corynascus novoguineensis</name>
    <dbReference type="NCBI Taxonomy" id="1126955"/>
    <lineage>
        <taxon>Eukaryota</taxon>
        <taxon>Fungi</taxon>
        <taxon>Dikarya</taxon>
        <taxon>Ascomycota</taxon>
        <taxon>Pezizomycotina</taxon>
        <taxon>Sordariomycetes</taxon>
        <taxon>Sordariomycetidae</taxon>
        <taxon>Sordariales</taxon>
        <taxon>Chaetomiaceae</taxon>
        <taxon>Corynascus</taxon>
    </lineage>
</organism>
<evidence type="ECO:0000313" key="2">
    <source>
        <dbReference type="Proteomes" id="UP001303647"/>
    </source>
</evidence>
<protein>
    <submittedName>
        <fullName evidence="1">Uncharacterized protein</fullName>
    </submittedName>
</protein>
<reference evidence="1" key="2">
    <citation type="submission" date="2023-05" db="EMBL/GenBank/DDBJ databases">
        <authorList>
            <consortium name="Lawrence Berkeley National Laboratory"/>
            <person name="Steindorff A."/>
            <person name="Hensen N."/>
            <person name="Bonometti L."/>
            <person name="Westerberg I."/>
            <person name="Brannstrom I.O."/>
            <person name="Guillou S."/>
            <person name="Cros-Aarteil S."/>
            <person name="Calhoun S."/>
            <person name="Haridas S."/>
            <person name="Kuo A."/>
            <person name="Mondo S."/>
            <person name="Pangilinan J."/>
            <person name="Riley R."/>
            <person name="Labutti K."/>
            <person name="Andreopoulos B."/>
            <person name="Lipzen A."/>
            <person name="Chen C."/>
            <person name="Yanf M."/>
            <person name="Daum C."/>
            <person name="Ng V."/>
            <person name="Clum A."/>
            <person name="Ohm R."/>
            <person name="Martin F."/>
            <person name="Silar P."/>
            <person name="Natvig D."/>
            <person name="Lalanne C."/>
            <person name="Gautier V."/>
            <person name="Ament-Velasquez S.L."/>
            <person name="Kruys A."/>
            <person name="Hutchinson M.I."/>
            <person name="Powell A.J."/>
            <person name="Barry K."/>
            <person name="Miller A.N."/>
            <person name="Grigoriev I.V."/>
            <person name="Debuchy R."/>
            <person name="Gladieux P."/>
            <person name="Thoren M.H."/>
            <person name="Johannesson H."/>
        </authorList>
    </citation>
    <scope>NUCLEOTIDE SEQUENCE</scope>
    <source>
        <strain evidence="1">CBS 359.72</strain>
    </source>
</reference>
<reference evidence="1" key="1">
    <citation type="journal article" date="2023" name="Mol. Phylogenet. Evol.">
        <title>Genome-scale phylogeny and comparative genomics of the fungal order Sordariales.</title>
        <authorList>
            <person name="Hensen N."/>
            <person name="Bonometti L."/>
            <person name="Westerberg I."/>
            <person name="Brannstrom I.O."/>
            <person name="Guillou S."/>
            <person name="Cros-Aarteil S."/>
            <person name="Calhoun S."/>
            <person name="Haridas S."/>
            <person name="Kuo A."/>
            <person name="Mondo S."/>
            <person name="Pangilinan J."/>
            <person name="Riley R."/>
            <person name="LaButti K."/>
            <person name="Andreopoulos B."/>
            <person name="Lipzen A."/>
            <person name="Chen C."/>
            <person name="Yan M."/>
            <person name="Daum C."/>
            <person name="Ng V."/>
            <person name="Clum A."/>
            <person name="Steindorff A."/>
            <person name="Ohm R.A."/>
            <person name="Martin F."/>
            <person name="Silar P."/>
            <person name="Natvig D.O."/>
            <person name="Lalanne C."/>
            <person name="Gautier V."/>
            <person name="Ament-Velasquez S.L."/>
            <person name="Kruys A."/>
            <person name="Hutchinson M.I."/>
            <person name="Powell A.J."/>
            <person name="Barry K."/>
            <person name="Miller A.N."/>
            <person name="Grigoriev I.V."/>
            <person name="Debuchy R."/>
            <person name="Gladieux P."/>
            <person name="Hiltunen Thoren M."/>
            <person name="Johannesson H."/>
        </authorList>
    </citation>
    <scope>NUCLEOTIDE SEQUENCE</scope>
    <source>
        <strain evidence="1">CBS 359.72</strain>
    </source>
</reference>
<dbReference type="AlphaFoldDB" id="A0AAN7HKC1"/>
<name>A0AAN7HKC1_9PEZI</name>
<comment type="caution">
    <text evidence="1">The sequence shown here is derived from an EMBL/GenBank/DDBJ whole genome shotgun (WGS) entry which is preliminary data.</text>
</comment>
<sequence length="168" mass="19178">MATPKYRFIPLPYMQEVAARLASETPTLIRGSLYTYRLPLLSEKIRPIISREVTNDLKNWAKAEQKVVTPTTKSRFLRLKAPDSLWTDEGYTSLLVPLFDRTIQVSVRARGSDEEALIDWGCESILHLDERMGIRTLTEDIDFHLNIFQLTVTPGTMAEEEYDGDTGV</sequence>
<gene>
    <name evidence="1" type="ORF">C7999DRAFT_36414</name>
</gene>
<dbReference type="Proteomes" id="UP001303647">
    <property type="component" value="Unassembled WGS sequence"/>
</dbReference>
<dbReference type="EMBL" id="MU857841">
    <property type="protein sequence ID" value="KAK4243259.1"/>
    <property type="molecule type" value="Genomic_DNA"/>
</dbReference>
<accession>A0AAN7HKC1</accession>
<proteinExistence type="predicted"/>